<dbReference type="InterPro" id="IPR029058">
    <property type="entry name" value="AB_hydrolase_fold"/>
</dbReference>
<dbReference type="GO" id="GO:0016020">
    <property type="term" value="C:membrane"/>
    <property type="evidence" value="ECO:0007669"/>
    <property type="project" value="TreeGrafter"/>
</dbReference>
<dbReference type="PRINTS" id="PR00111">
    <property type="entry name" value="ABHYDROLASE"/>
</dbReference>
<name>A0AAE3W6Q0_9ACTN</name>
<accession>A0AAE3W6Q0</accession>
<dbReference type="InterPro" id="IPR050266">
    <property type="entry name" value="AB_hydrolase_sf"/>
</dbReference>
<comment type="caution">
    <text evidence="3">The sequence shown here is derived from an EMBL/GenBank/DDBJ whole genome shotgun (WGS) entry which is preliminary data.</text>
</comment>
<evidence type="ECO:0000313" key="3">
    <source>
        <dbReference type="EMBL" id="MDQ0370948.1"/>
    </source>
</evidence>
<evidence type="ECO:0000313" key="4">
    <source>
        <dbReference type="Proteomes" id="UP001240236"/>
    </source>
</evidence>
<protein>
    <submittedName>
        <fullName evidence="3">Pimeloyl-ACP methyl ester carboxylesterase</fullName>
    </submittedName>
</protein>
<dbReference type="SUPFAM" id="SSF53474">
    <property type="entry name" value="alpha/beta-Hydrolases"/>
    <property type="match status" value="1"/>
</dbReference>
<proteinExistence type="predicted"/>
<dbReference type="PANTHER" id="PTHR43798:SF31">
    <property type="entry name" value="AB HYDROLASE SUPERFAMILY PROTEIN YCLE"/>
    <property type="match status" value="1"/>
</dbReference>
<dbReference type="Gene3D" id="3.40.50.1820">
    <property type="entry name" value="alpha/beta hydrolase"/>
    <property type="match status" value="1"/>
</dbReference>
<dbReference type="Pfam" id="PF00561">
    <property type="entry name" value="Abhydrolase_1"/>
    <property type="match status" value="1"/>
</dbReference>
<organism evidence="3 4">
    <name type="scientific">Catenuloplanes indicus</name>
    <dbReference type="NCBI Taxonomy" id="137267"/>
    <lineage>
        <taxon>Bacteria</taxon>
        <taxon>Bacillati</taxon>
        <taxon>Actinomycetota</taxon>
        <taxon>Actinomycetes</taxon>
        <taxon>Micromonosporales</taxon>
        <taxon>Micromonosporaceae</taxon>
        <taxon>Catenuloplanes</taxon>
    </lineage>
</organism>
<evidence type="ECO:0000256" key="1">
    <source>
        <dbReference type="ARBA" id="ARBA00022801"/>
    </source>
</evidence>
<dbReference type="PANTHER" id="PTHR43798">
    <property type="entry name" value="MONOACYLGLYCEROL LIPASE"/>
    <property type="match status" value="1"/>
</dbReference>
<dbReference type="Proteomes" id="UP001240236">
    <property type="component" value="Unassembled WGS sequence"/>
</dbReference>
<dbReference type="GO" id="GO:0016787">
    <property type="term" value="F:hydrolase activity"/>
    <property type="evidence" value="ECO:0007669"/>
    <property type="project" value="UniProtKB-KW"/>
</dbReference>
<evidence type="ECO:0000259" key="2">
    <source>
        <dbReference type="Pfam" id="PF00561"/>
    </source>
</evidence>
<reference evidence="3 4" key="1">
    <citation type="submission" date="2023-07" db="EMBL/GenBank/DDBJ databases">
        <title>Sequencing the genomes of 1000 actinobacteria strains.</title>
        <authorList>
            <person name="Klenk H.-P."/>
        </authorList>
    </citation>
    <scope>NUCLEOTIDE SEQUENCE [LARGE SCALE GENOMIC DNA]</scope>
    <source>
        <strain evidence="3 4">DSM 44709</strain>
    </source>
</reference>
<keyword evidence="4" id="KW-1185">Reference proteome</keyword>
<feature type="domain" description="AB hydrolase-1" evidence="2">
    <location>
        <begin position="5"/>
        <end position="106"/>
    </location>
</feature>
<keyword evidence="1" id="KW-0378">Hydrolase</keyword>
<dbReference type="InterPro" id="IPR000073">
    <property type="entry name" value="AB_hydrolase_1"/>
</dbReference>
<dbReference type="EMBL" id="JAUSUZ010000001">
    <property type="protein sequence ID" value="MDQ0370948.1"/>
    <property type="molecule type" value="Genomic_DNA"/>
</dbReference>
<dbReference type="RefSeq" id="WP_307247329.1">
    <property type="nucleotide sequence ID" value="NZ_JAUSUZ010000001.1"/>
</dbReference>
<sequence>MDGAVVVLVHGGGADRSTWDGVATAIAARHRVFAVDVRGFGESDRPGVYDLIAMRDDVFGLLDAAGVARAALVGHSSGGTVALLAAAHRPERVTRLVLEEAPMPKPGALRLGPLRRPDAEPPYDWAARETVVAQLNAPDPGWWAALPGITAPTLILDGGPGSHLDSALAHEAASLIPDARVLRIPAGHHIHRDAPAAFTAAVLPFLSERSAAVDRAISQR</sequence>
<gene>
    <name evidence="3" type="ORF">J2S42_007617</name>
</gene>
<dbReference type="AlphaFoldDB" id="A0AAE3W6Q0"/>